<evidence type="ECO:0000256" key="4">
    <source>
        <dbReference type="PROSITE-ProRule" id="PRU00335"/>
    </source>
</evidence>
<dbReference type="Pfam" id="PF00440">
    <property type="entry name" value="TetR_N"/>
    <property type="match status" value="1"/>
</dbReference>
<evidence type="ECO:0000256" key="2">
    <source>
        <dbReference type="ARBA" id="ARBA00023125"/>
    </source>
</evidence>
<dbReference type="PANTHER" id="PTHR30055">
    <property type="entry name" value="HTH-TYPE TRANSCRIPTIONAL REGULATOR RUTR"/>
    <property type="match status" value="1"/>
</dbReference>
<dbReference type="PRINTS" id="PR00455">
    <property type="entry name" value="HTHTETR"/>
</dbReference>
<dbReference type="PANTHER" id="PTHR30055:SF234">
    <property type="entry name" value="HTH-TYPE TRANSCRIPTIONAL REGULATOR BETI"/>
    <property type="match status" value="1"/>
</dbReference>
<evidence type="ECO:0000313" key="7">
    <source>
        <dbReference type="EMBL" id="MDR6892418.1"/>
    </source>
</evidence>
<sequence>MTDLLPVPGALADERPGTQVPAAGETRPHGRRPARERLLAAAVELLEEHDEASVSTRAITDRAGVTAPTLYHHFGDRDSLLEAAASAHFEAVVAREESRSARTPVRGLEAAWDALLSYGVAYPQFFELLFGATRTGRTGLDLAERLVGRHFADLAACGGLAVAPEAAARSFLAANIGAALMLLADPGEGEDLAVSRASRDGILRSLLTSGGWQVDDGPAPYVSAAIALNATLQAANPQQLSEPEFALFLQWLDRLSTPAVPGHEDPAQLAATPEAQGPEAPSPHHDPAPRRGL</sequence>
<dbReference type="Proteomes" id="UP001247307">
    <property type="component" value="Unassembled WGS sequence"/>
</dbReference>
<keyword evidence="1" id="KW-0805">Transcription regulation</keyword>
<feature type="domain" description="HTH tetR-type" evidence="6">
    <location>
        <begin position="32"/>
        <end position="92"/>
    </location>
</feature>
<dbReference type="RefSeq" id="WP_309851389.1">
    <property type="nucleotide sequence ID" value="NZ_BAAAIU010000003.1"/>
</dbReference>
<dbReference type="PROSITE" id="PS50977">
    <property type="entry name" value="HTH_TETR_2"/>
    <property type="match status" value="1"/>
</dbReference>
<evidence type="ECO:0000313" key="8">
    <source>
        <dbReference type="Proteomes" id="UP001247307"/>
    </source>
</evidence>
<reference evidence="7" key="1">
    <citation type="submission" date="2023-07" db="EMBL/GenBank/DDBJ databases">
        <title>Sequencing the genomes of 1000 actinobacteria strains.</title>
        <authorList>
            <person name="Klenk H.-P."/>
        </authorList>
    </citation>
    <scope>NUCLEOTIDE SEQUENCE</scope>
    <source>
        <strain evidence="7">DSM 13988</strain>
    </source>
</reference>
<feature type="compositionally biased region" description="Basic and acidic residues" evidence="5">
    <location>
        <begin position="282"/>
        <end position="293"/>
    </location>
</feature>
<evidence type="ECO:0000256" key="5">
    <source>
        <dbReference type="SAM" id="MobiDB-lite"/>
    </source>
</evidence>
<organism evidence="7 8">
    <name type="scientific">Falsarthrobacter nasiphocae</name>
    <dbReference type="NCBI Taxonomy" id="189863"/>
    <lineage>
        <taxon>Bacteria</taxon>
        <taxon>Bacillati</taxon>
        <taxon>Actinomycetota</taxon>
        <taxon>Actinomycetes</taxon>
        <taxon>Micrococcales</taxon>
        <taxon>Micrococcaceae</taxon>
        <taxon>Falsarthrobacter</taxon>
    </lineage>
</organism>
<feature type="region of interest" description="Disordered" evidence="5">
    <location>
        <begin position="1"/>
        <end position="33"/>
    </location>
</feature>
<keyword evidence="2 4" id="KW-0238">DNA-binding</keyword>
<protein>
    <submittedName>
        <fullName evidence="7">AcrR family transcriptional regulator</fullName>
    </submittedName>
</protein>
<accession>A0AAE4C6C1</accession>
<dbReference type="InterPro" id="IPR009057">
    <property type="entry name" value="Homeodomain-like_sf"/>
</dbReference>
<comment type="caution">
    <text evidence="7">The sequence shown here is derived from an EMBL/GenBank/DDBJ whole genome shotgun (WGS) entry which is preliminary data.</text>
</comment>
<feature type="DNA-binding region" description="H-T-H motif" evidence="4">
    <location>
        <begin position="55"/>
        <end position="74"/>
    </location>
</feature>
<gene>
    <name evidence="7" type="ORF">J2S35_001358</name>
</gene>
<dbReference type="AlphaFoldDB" id="A0AAE4C6C1"/>
<dbReference type="EMBL" id="JAVDUI010000001">
    <property type="protein sequence ID" value="MDR6892418.1"/>
    <property type="molecule type" value="Genomic_DNA"/>
</dbReference>
<feature type="region of interest" description="Disordered" evidence="5">
    <location>
        <begin position="259"/>
        <end position="293"/>
    </location>
</feature>
<keyword evidence="3" id="KW-0804">Transcription</keyword>
<dbReference type="GO" id="GO:0003700">
    <property type="term" value="F:DNA-binding transcription factor activity"/>
    <property type="evidence" value="ECO:0007669"/>
    <property type="project" value="TreeGrafter"/>
</dbReference>
<dbReference type="GO" id="GO:0000976">
    <property type="term" value="F:transcription cis-regulatory region binding"/>
    <property type="evidence" value="ECO:0007669"/>
    <property type="project" value="TreeGrafter"/>
</dbReference>
<name>A0AAE4C6C1_9MICC</name>
<evidence type="ECO:0000259" key="6">
    <source>
        <dbReference type="PROSITE" id="PS50977"/>
    </source>
</evidence>
<proteinExistence type="predicted"/>
<dbReference type="InterPro" id="IPR050109">
    <property type="entry name" value="HTH-type_TetR-like_transc_reg"/>
</dbReference>
<evidence type="ECO:0000256" key="1">
    <source>
        <dbReference type="ARBA" id="ARBA00023015"/>
    </source>
</evidence>
<dbReference type="InterPro" id="IPR001647">
    <property type="entry name" value="HTH_TetR"/>
</dbReference>
<evidence type="ECO:0000256" key="3">
    <source>
        <dbReference type="ARBA" id="ARBA00023163"/>
    </source>
</evidence>
<keyword evidence="8" id="KW-1185">Reference proteome</keyword>
<dbReference type="Gene3D" id="1.10.357.10">
    <property type="entry name" value="Tetracycline Repressor, domain 2"/>
    <property type="match status" value="1"/>
</dbReference>
<dbReference type="SUPFAM" id="SSF46689">
    <property type="entry name" value="Homeodomain-like"/>
    <property type="match status" value="1"/>
</dbReference>